<keyword evidence="2" id="KW-0503">Monooxygenase</keyword>
<keyword evidence="5" id="KW-1185">Reference proteome</keyword>
<reference evidence="4 5" key="1">
    <citation type="journal article" date="2024" name="Int. J. Mol. Sci.">
        <title>Exploration of Alicyclobacillus spp. Genome in Search of Antibiotic Resistance.</title>
        <authorList>
            <person name="Bucka-Kolendo J."/>
            <person name="Kiousi D.E."/>
            <person name="Dekowska A."/>
            <person name="Mikolajczuk-Szczyrba A."/>
            <person name="Karadedos D.M."/>
            <person name="Michael P."/>
            <person name="Galanis A."/>
            <person name="Sokolowska B."/>
        </authorList>
    </citation>
    <scope>NUCLEOTIDE SEQUENCE [LARGE SCALE GENOMIC DNA]</scope>
    <source>
        <strain evidence="4 5">KKP 3000</strain>
    </source>
</reference>
<evidence type="ECO:0000313" key="4">
    <source>
        <dbReference type="EMBL" id="MFB5189819.1"/>
    </source>
</evidence>
<evidence type="ECO:0000313" key="5">
    <source>
        <dbReference type="Proteomes" id="UP001579974"/>
    </source>
</evidence>
<dbReference type="SUPFAM" id="SSF51679">
    <property type="entry name" value="Bacterial luciferase-like"/>
    <property type="match status" value="1"/>
</dbReference>
<name>A0ABV5AC27_9BACL</name>
<dbReference type="EC" id="1.-.-.-" evidence="4"/>
<protein>
    <submittedName>
        <fullName evidence="4">LLM class flavin-dependent oxidoreductase</fullName>
        <ecNumber evidence="4">1.-.-.-</ecNumber>
    </submittedName>
</protein>
<dbReference type="Proteomes" id="UP001579974">
    <property type="component" value="Unassembled WGS sequence"/>
</dbReference>
<organism evidence="4 5">
    <name type="scientific">Alicyclobacillus fastidiosus</name>
    <dbReference type="NCBI Taxonomy" id="392011"/>
    <lineage>
        <taxon>Bacteria</taxon>
        <taxon>Bacillati</taxon>
        <taxon>Bacillota</taxon>
        <taxon>Bacilli</taxon>
        <taxon>Bacillales</taxon>
        <taxon>Alicyclobacillaceae</taxon>
        <taxon>Alicyclobacillus</taxon>
    </lineage>
</organism>
<accession>A0ABV5AC27</accession>
<dbReference type="EMBL" id="JBDXSU010000004">
    <property type="protein sequence ID" value="MFB5189819.1"/>
    <property type="molecule type" value="Genomic_DNA"/>
</dbReference>
<dbReference type="PANTHER" id="PTHR30137:SF8">
    <property type="entry name" value="BLR5498 PROTEIN"/>
    <property type="match status" value="1"/>
</dbReference>
<keyword evidence="1 4" id="KW-0560">Oxidoreductase</keyword>
<evidence type="ECO:0000259" key="3">
    <source>
        <dbReference type="Pfam" id="PF00296"/>
    </source>
</evidence>
<dbReference type="Pfam" id="PF00296">
    <property type="entry name" value="Bac_luciferase"/>
    <property type="match status" value="1"/>
</dbReference>
<dbReference type="GO" id="GO:0016491">
    <property type="term" value="F:oxidoreductase activity"/>
    <property type="evidence" value="ECO:0007669"/>
    <property type="project" value="UniProtKB-KW"/>
</dbReference>
<dbReference type="PANTHER" id="PTHR30137">
    <property type="entry name" value="LUCIFERASE-LIKE MONOOXYGENASE"/>
    <property type="match status" value="1"/>
</dbReference>
<evidence type="ECO:0000256" key="2">
    <source>
        <dbReference type="ARBA" id="ARBA00023033"/>
    </source>
</evidence>
<dbReference type="RefSeq" id="WP_275476365.1">
    <property type="nucleotide sequence ID" value="NZ_CP162940.1"/>
</dbReference>
<sequence length="384" mass="44140">MKVFMFHLMPWQYLSENFNKEHPSAWITYSNRNYDPVQGATLYDNYLDELCYAEEIGFDGICVNEHHQTAYGLMPSPNVMASALVQRTKHVKIAIIGNAIPLRDHPLRVAEEVAMLGVLSKGRIICGFVRAIGSEYHSFSLDPTTSRERFLEAHDLILKSWMDSGPFQWYGEHYQFSYVNPWPRPYQDSHPSIWIPTQGSGETLEWAAERHYTLLQTFNPIKNIERVLGEYRNICIEKFRYEPRPDQVGWSLPVYVGDSDEAAYEEARPHLNYMVQNLQHRPPKSLFPPGYLSERSMQSVLKAKGAATRYKRYEELIESGYAVVGNPDTVLRSLREMAERAGAGIIVPMMQFGTMTHAQVIKSMERFAENVLPGLKEFLPSVHL</sequence>
<dbReference type="InterPro" id="IPR036661">
    <property type="entry name" value="Luciferase-like_sf"/>
</dbReference>
<dbReference type="InterPro" id="IPR050766">
    <property type="entry name" value="Bact_Lucif_Oxidored"/>
</dbReference>
<proteinExistence type="predicted"/>
<feature type="domain" description="Luciferase-like" evidence="3">
    <location>
        <begin position="43"/>
        <end position="342"/>
    </location>
</feature>
<evidence type="ECO:0000256" key="1">
    <source>
        <dbReference type="ARBA" id="ARBA00023002"/>
    </source>
</evidence>
<dbReference type="InterPro" id="IPR011251">
    <property type="entry name" value="Luciferase-like_dom"/>
</dbReference>
<gene>
    <name evidence="4" type="ORF">KKP3000_003208</name>
</gene>
<dbReference type="Gene3D" id="3.20.20.30">
    <property type="entry name" value="Luciferase-like domain"/>
    <property type="match status" value="1"/>
</dbReference>
<comment type="caution">
    <text evidence="4">The sequence shown here is derived from an EMBL/GenBank/DDBJ whole genome shotgun (WGS) entry which is preliminary data.</text>
</comment>